<reference evidence="3" key="1">
    <citation type="journal article" date="2020" name="Nature">
        <title>Giant virus diversity and host interactions through global metagenomics.</title>
        <authorList>
            <person name="Schulz F."/>
            <person name="Roux S."/>
            <person name="Paez-Espino D."/>
            <person name="Jungbluth S."/>
            <person name="Walsh D.A."/>
            <person name="Denef V.J."/>
            <person name="McMahon K.D."/>
            <person name="Konstantinidis K.T."/>
            <person name="Eloe-Fadrosh E.A."/>
            <person name="Kyrpides N.C."/>
            <person name="Woyke T."/>
        </authorList>
    </citation>
    <scope>NUCLEOTIDE SEQUENCE</scope>
    <source>
        <strain evidence="3">GVMAG-S-ERX556126-94</strain>
    </source>
</reference>
<feature type="compositionally biased region" description="Basic and acidic residues" evidence="1">
    <location>
        <begin position="689"/>
        <end position="703"/>
    </location>
</feature>
<feature type="domain" description="Helicase/UvrB N-terminal" evidence="2">
    <location>
        <begin position="3"/>
        <end position="173"/>
    </location>
</feature>
<feature type="region of interest" description="Disordered" evidence="1">
    <location>
        <begin position="537"/>
        <end position="595"/>
    </location>
</feature>
<accession>A0A6C0FAV0</accession>
<dbReference type="InterPro" id="IPR027417">
    <property type="entry name" value="P-loop_NTPase"/>
</dbReference>
<name>A0A6C0FAV0_9ZZZZ</name>
<organism evidence="3">
    <name type="scientific">viral metagenome</name>
    <dbReference type="NCBI Taxonomy" id="1070528"/>
    <lineage>
        <taxon>unclassified sequences</taxon>
        <taxon>metagenomes</taxon>
        <taxon>organismal metagenomes</taxon>
    </lineage>
</organism>
<feature type="compositionally biased region" description="Basic and acidic residues" evidence="1">
    <location>
        <begin position="537"/>
        <end position="546"/>
    </location>
</feature>
<feature type="region of interest" description="Disordered" evidence="1">
    <location>
        <begin position="682"/>
        <end position="703"/>
    </location>
</feature>
<dbReference type="AlphaFoldDB" id="A0A6C0FAV0"/>
<dbReference type="Gene3D" id="3.40.50.300">
    <property type="entry name" value="P-loop containing nucleotide triphosphate hydrolases"/>
    <property type="match status" value="1"/>
</dbReference>
<dbReference type="InterPro" id="IPR006935">
    <property type="entry name" value="Helicase/UvrB_N"/>
</dbReference>
<dbReference type="SUPFAM" id="SSF52540">
    <property type="entry name" value="P-loop containing nucleoside triphosphate hydrolases"/>
    <property type="match status" value="1"/>
</dbReference>
<dbReference type="EMBL" id="MN738838">
    <property type="protein sequence ID" value="QHT38996.1"/>
    <property type="molecule type" value="Genomic_DNA"/>
</dbReference>
<feature type="compositionally biased region" description="Basic and acidic residues" evidence="1">
    <location>
        <begin position="583"/>
        <end position="593"/>
    </location>
</feature>
<evidence type="ECO:0000259" key="2">
    <source>
        <dbReference type="Pfam" id="PF04851"/>
    </source>
</evidence>
<dbReference type="Pfam" id="PF04851">
    <property type="entry name" value="ResIII"/>
    <property type="match status" value="1"/>
</dbReference>
<proteinExistence type="predicted"/>
<sequence length="703" mass="79991">MAFHQKQREAGNKIISAFKNGTPFSVILAQMQSGKTGTYLFTAYEMIRLAMIDRAVIICGSAETSLRKQARDDKEEALKAYQRELLDNDDKDGLARLLTGKVDVHFSNDLTEISEITTRTLVVHEECHMAQSKNNKPYKEFYRVNGLERALLGDFKVLRDNSNYILGVSATPFSELVANLRASSNDHDEIENRLFEEMDFEPEEKYIHQMSPGQGYLGVPDFYRAGSIKFESQKIESTADHFFQVLRDNKAKYLGKYCIVRTFESKETYGIILEGCKQLGYDCLHSFAGEKGVKKILENAPENPTVIHISGRCRMGQVIDKRHLAMVYESSSDPNADTLLQGLVGRVCGYDTTTDIDVYVSRSSEEHIADYSRAWSDGDTELLGKISKAMNLSSGGRKMTLKAKDKEGLDIMPIHPIRIPGELLDIDARDDLGWQVHQCLSENPELIRCQDDAAEIKKRIQDSGKFHKSIRTNREEDEQMLKSSVMNHKRMRPGKLKAVNDTPQKYTLEENPFILYKRKDSTDYYLGGWVRYREEVHSADEIDRPTPKVSPECNYVPSEEPIPEEPRRNSPVNSGFTPSGVSSRDEDLKEKSSSSKADVGECEVYEIGARPRMVVEVDTIEEFIGNVKYLNKRGMRSYRPVEMAEIPGPVAVHLKLSVFSKEEIEKIKKRLKKELGIKLAVKGTPGRPSKREQEYRKMKEITW</sequence>
<dbReference type="GO" id="GO:0003677">
    <property type="term" value="F:DNA binding"/>
    <property type="evidence" value="ECO:0007669"/>
    <property type="project" value="InterPro"/>
</dbReference>
<evidence type="ECO:0000313" key="3">
    <source>
        <dbReference type="EMBL" id="QHT38996.1"/>
    </source>
</evidence>
<feature type="compositionally biased region" description="Polar residues" evidence="1">
    <location>
        <begin position="570"/>
        <end position="581"/>
    </location>
</feature>
<dbReference type="GO" id="GO:0005524">
    <property type="term" value="F:ATP binding"/>
    <property type="evidence" value="ECO:0007669"/>
    <property type="project" value="InterPro"/>
</dbReference>
<protein>
    <recommendedName>
        <fullName evidence="2">Helicase/UvrB N-terminal domain-containing protein</fullName>
    </recommendedName>
</protein>
<evidence type="ECO:0000256" key="1">
    <source>
        <dbReference type="SAM" id="MobiDB-lite"/>
    </source>
</evidence>
<dbReference type="GO" id="GO:0016787">
    <property type="term" value="F:hydrolase activity"/>
    <property type="evidence" value="ECO:0007669"/>
    <property type="project" value="InterPro"/>
</dbReference>